<dbReference type="AlphaFoldDB" id="A0A0A9A906"/>
<reference evidence="3" key="1">
    <citation type="submission" date="2014-09" db="EMBL/GenBank/DDBJ databases">
        <authorList>
            <person name="Magalhaes I.L.F."/>
            <person name="Oliveira U."/>
            <person name="Santos F.R."/>
            <person name="Vidigal T.H.D.A."/>
            <person name="Brescovit A.D."/>
            <person name="Santos A.J."/>
        </authorList>
    </citation>
    <scope>NUCLEOTIDE SEQUENCE</scope>
    <source>
        <tissue evidence="3">Shoot tissue taken approximately 20 cm above the soil surface</tissue>
    </source>
</reference>
<evidence type="ECO:0000256" key="2">
    <source>
        <dbReference type="SAM" id="Phobius"/>
    </source>
</evidence>
<feature type="region of interest" description="Disordered" evidence="1">
    <location>
        <begin position="56"/>
        <end position="78"/>
    </location>
</feature>
<keyword evidence="2" id="KW-0472">Membrane</keyword>
<accession>A0A0A9A906</accession>
<evidence type="ECO:0000313" key="3">
    <source>
        <dbReference type="EMBL" id="JAD48119.1"/>
    </source>
</evidence>
<organism evidence="3">
    <name type="scientific">Arundo donax</name>
    <name type="common">Giant reed</name>
    <name type="synonym">Donax arundinaceus</name>
    <dbReference type="NCBI Taxonomy" id="35708"/>
    <lineage>
        <taxon>Eukaryota</taxon>
        <taxon>Viridiplantae</taxon>
        <taxon>Streptophyta</taxon>
        <taxon>Embryophyta</taxon>
        <taxon>Tracheophyta</taxon>
        <taxon>Spermatophyta</taxon>
        <taxon>Magnoliopsida</taxon>
        <taxon>Liliopsida</taxon>
        <taxon>Poales</taxon>
        <taxon>Poaceae</taxon>
        <taxon>PACMAD clade</taxon>
        <taxon>Arundinoideae</taxon>
        <taxon>Arundineae</taxon>
        <taxon>Arundo</taxon>
    </lineage>
</organism>
<name>A0A0A9A906_ARUDO</name>
<dbReference type="EMBL" id="GBRH01249776">
    <property type="protein sequence ID" value="JAD48119.1"/>
    <property type="molecule type" value="Transcribed_RNA"/>
</dbReference>
<keyword evidence="2" id="KW-1133">Transmembrane helix</keyword>
<keyword evidence="2" id="KW-0812">Transmembrane</keyword>
<sequence>MCSFSFWQLQDFGESKRGKYHSCAFFVFVSSSFLLCCKLILFFVFQVLDISRPQEEARKNKVGEKKISSQGYAADMPS</sequence>
<evidence type="ECO:0000256" key="1">
    <source>
        <dbReference type="SAM" id="MobiDB-lite"/>
    </source>
</evidence>
<feature type="transmembrane region" description="Helical" evidence="2">
    <location>
        <begin position="24"/>
        <end position="48"/>
    </location>
</feature>
<protein>
    <submittedName>
        <fullName evidence="3">Uncharacterized protein</fullName>
    </submittedName>
</protein>
<feature type="compositionally biased region" description="Basic and acidic residues" evidence="1">
    <location>
        <begin position="56"/>
        <end position="67"/>
    </location>
</feature>
<proteinExistence type="predicted"/>
<reference evidence="3" key="2">
    <citation type="journal article" date="2015" name="Data Brief">
        <title>Shoot transcriptome of the giant reed, Arundo donax.</title>
        <authorList>
            <person name="Barrero R.A."/>
            <person name="Guerrero F.D."/>
            <person name="Moolhuijzen P."/>
            <person name="Goolsby J.A."/>
            <person name="Tidwell J."/>
            <person name="Bellgard S.E."/>
            <person name="Bellgard M.I."/>
        </authorList>
    </citation>
    <scope>NUCLEOTIDE SEQUENCE</scope>
    <source>
        <tissue evidence="3">Shoot tissue taken approximately 20 cm above the soil surface</tissue>
    </source>
</reference>